<reference evidence="1 2" key="1">
    <citation type="submission" date="2024-02" db="EMBL/GenBank/DDBJ databases">
        <title>A draft genome for the cacao thread blight pathogen Marasmius crinis-equi.</title>
        <authorList>
            <person name="Cohen S.P."/>
            <person name="Baruah I.K."/>
            <person name="Amoako-Attah I."/>
            <person name="Bukari Y."/>
            <person name="Meinhardt L.W."/>
            <person name="Bailey B.A."/>
        </authorList>
    </citation>
    <scope>NUCLEOTIDE SEQUENCE [LARGE SCALE GENOMIC DNA]</scope>
    <source>
        <strain evidence="1 2">GH-76</strain>
    </source>
</reference>
<proteinExistence type="predicted"/>
<organism evidence="1 2">
    <name type="scientific">Marasmius crinis-equi</name>
    <dbReference type="NCBI Taxonomy" id="585013"/>
    <lineage>
        <taxon>Eukaryota</taxon>
        <taxon>Fungi</taxon>
        <taxon>Dikarya</taxon>
        <taxon>Basidiomycota</taxon>
        <taxon>Agaricomycotina</taxon>
        <taxon>Agaricomycetes</taxon>
        <taxon>Agaricomycetidae</taxon>
        <taxon>Agaricales</taxon>
        <taxon>Marasmiineae</taxon>
        <taxon>Marasmiaceae</taxon>
        <taxon>Marasmius</taxon>
    </lineage>
</organism>
<dbReference type="Proteomes" id="UP001465976">
    <property type="component" value="Unassembled WGS sequence"/>
</dbReference>
<evidence type="ECO:0000313" key="2">
    <source>
        <dbReference type="Proteomes" id="UP001465976"/>
    </source>
</evidence>
<keyword evidence="2" id="KW-1185">Reference proteome</keyword>
<protein>
    <submittedName>
        <fullName evidence="1">DNA repair protein RAD16</fullName>
    </submittedName>
</protein>
<sequence>KARCFINIPVPETSEPAPPPTIHEVDDDDIWAAFDEAEGISRKPDNTNTNNTTRPKWLPQNMQPVLEELPKWSLLAEILEEIEHEILRVENTSTFAAGALMGTNTTLVMCSSVATCSLLSEFLSKVDVGRPKGEWGRKMMLQRLKSWLFWEQRRKWEKENAA</sequence>
<gene>
    <name evidence="1" type="primary">rad16_3</name>
    <name evidence="1" type="ORF">V5O48_019724</name>
</gene>
<name>A0ABR3EHL7_9AGAR</name>
<evidence type="ECO:0000313" key="1">
    <source>
        <dbReference type="EMBL" id="KAL0562363.1"/>
    </source>
</evidence>
<feature type="non-terminal residue" evidence="1">
    <location>
        <position position="1"/>
    </location>
</feature>
<feature type="non-terminal residue" evidence="1">
    <location>
        <position position="162"/>
    </location>
</feature>
<dbReference type="EMBL" id="JBAHYK010006047">
    <property type="protein sequence ID" value="KAL0562363.1"/>
    <property type="molecule type" value="Genomic_DNA"/>
</dbReference>
<comment type="caution">
    <text evidence="1">The sequence shown here is derived from an EMBL/GenBank/DDBJ whole genome shotgun (WGS) entry which is preliminary data.</text>
</comment>
<accession>A0ABR3EHL7</accession>